<feature type="domain" description="Flagellar hook-associated protein 2 C-terminal" evidence="7">
    <location>
        <begin position="323"/>
        <end position="593"/>
    </location>
</feature>
<dbReference type="GO" id="GO:0009421">
    <property type="term" value="C:bacterial-type flagellum filament cap"/>
    <property type="evidence" value="ECO:0007669"/>
    <property type="project" value="InterPro"/>
</dbReference>
<dbReference type="Proteomes" id="UP000559117">
    <property type="component" value="Unassembled WGS sequence"/>
</dbReference>
<evidence type="ECO:0000256" key="3">
    <source>
        <dbReference type="ARBA" id="ARBA00023054"/>
    </source>
</evidence>
<dbReference type="Pfam" id="PF07195">
    <property type="entry name" value="FliD_C"/>
    <property type="match status" value="1"/>
</dbReference>
<dbReference type="AlphaFoldDB" id="A0A840URR1"/>
<comment type="caution">
    <text evidence="8">The sequence shown here is derived from an EMBL/GenBank/DDBJ whole genome shotgun (WGS) entry which is preliminary data.</text>
</comment>
<proteinExistence type="inferred from homology"/>
<name>A0A840URR1_9FIRM</name>
<evidence type="ECO:0000259" key="7">
    <source>
        <dbReference type="Pfam" id="PF07195"/>
    </source>
</evidence>
<reference evidence="8 9" key="1">
    <citation type="submission" date="2020-08" db="EMBL/GenBank/DDBJ databases">
        <title>Genomic Encyclopedia of Type Strains, Phase IV (KMG-IV): sequencing the most valuable type-strain genomes for metagenomic binning, comparative biology and taxonomic classification.</title>
        <authorList>
            <person name="Goeker M."/>
        </authorList>
    </citation>
    <scope>NUCLEOTIDE SEQUENCE [LARGE SCALE GENOMIC DNA]</scope>
    <source>
        <strain evidence="8 9">DSM 24661</strain>
    </source>
</reference>
<dbReference type="GO" id="GO:0007155">
    <property type="term" value="P:cell adhesion"/>
    <property type="evidence" value="ECO:0007669"/>
    <property type="project" value="InterPro"/>
</dbReference>
<comment type="subunit">
    <text evidence="2 5">Homopentamer.</text>
</comment>
<feature type="domain" description="Flagellar hook-associated protein 2 N-terminal" evidence="6">
    <location>
        <begin position="11"/>
        <end position="106"/>
    </location>
</feature>
<comment type="function">
    <text evidence="5">Required for morphogenesis and for the elongation of the flagellar filament by facilitating polymerization of the flagellin monomers at the tip of growing filament. Forms a capping structure, which prevents flagellin subunits (transported through the central channel of the flagellum) from leaking out without polymerization at the distal end.</text>
</comment>
<evidence type="ECO:0000313" key="8">
    <source>
        <dbReference type="EMBL" id="MBB5336832.1"/>
    </source>
</evidence>
<gene>
    <name evidence="8" type="ORF">HNR32_001987</name>
</gene>
<evidence type="ECO:0000256" key="5">
    <source>
        <dbReference type="RuleBase" id="RU362066"/>
    </source>
</evidence>
<evidence type="ECO:0000313" key="9">
    <source>
        <dbReference type="Proteomes" id="UP000559117"/>
    </source>
</evidence>
<organism evidence="8 9">
    <name type="scientific">Pectinatus brassicae</name>
    <dbReference type="NCBI Taxonomy" id="862415"/>
    <lineage>
        <taxon>Bacteria</taxon>
        <taxon>Bacillati</taxon>
        <taxon>Bacillota</taxon>
        <taxon>Negativicutes</taxon>
        <taxon>Selenomonadales</taxon>
        <taxon>Selenomonadaceae</taxon>
        <taxon>Pectinatus</taxon>
    </lineage>
</organism>
<dbReference type="RefSeq" id="WP_183862126.1">
    <property type="nucleotide sequence ID" value="NZ_JACHFH010000025.1"/>
</dbReference>
<evidence type="ECO:0000259" key="6">
    <source>
        <dbReference type="Pfam" id="PF02465"/>
    </source>
</evidence>
<keyword evidence="8" id="KW-0969">Cilium</keyword>
<dbReference type="InterPro" id="IPR040026">
    <property type="entry name" value="FliD"/>
</dbReference>
<keyword evidence="5" id="KW-0964">Secreted</keyword>
<keyword evidence="3" id="KW-0175">Coiled coil</keyword>
<evidence type="ECO:0000256" key="1">
    <source>
        <dbReference type="ARBA" id="ARBA00009764"/>
    </source>
</evidence>
<dbReference type="PANTHER" id="PTHR30288">
    <property type="entry name" value="FLAGELLAR CAP/ASSEMBLY PROTEIN FLID"/>
    <property type="match status" value="1"/>
</dbReference>
<dbReference type="GO" id="GO:0005576">
    <property type="term" value="C:extracellular region"/>
    <property type="evidence" value="ECO:0007669"/>
    <property type="project" value="UniProtKB-SubCell"/>
</dbReference>
<dbReference type="GO" id="GO:0009424">
    <property type="term" value="C:bacterial-type flagellum hook"/>
    <property type="evidence" value="ECO:0007669"/>
    <property type="project" value="UniProtKB-UniRule"/>
</dbReference>
<keyword evidence="8" id="KW-0966">Cell projection</keyword>
<keyword evidence="4 5" id="KW-0975">Bacterial flagellum</keyword>
<dbReference type="Pfam" id="PF02465">
    <property type="entry name" value="FliD_N"/>
    <property type="match status" value="1"/>
</dbReference>
<dbReference type="InterPro" id="IPR010809">
    <property type="entry name" value="FliD_C"/>
</dbReference>
<accession>A0A840URR1</accession>
<comment type="subcellular location">
    <subcellularLocation>
        <location evidence="5">Secreted</location>
    </subcellularLocation>
    <subcellularLocation>
        <location evidence="5">Bacterial flagellum</location>
    </subcellularLocation>
</comment>
<keyword evidence="9" id="KW-1185">Reference proteome</keyword>
<keyword evidence="8" id="KW-0282">Flagellum</keyword>
<protein>
    <recommendedName>
        <fullName evidence="5">Flagellar hook-associated protein 2</fullName>
        <shortName evidence="5">HAP2</shortName>
    </recommendedName>
    <alternativeName>
        <fullName evidence="5">Flagellar cap protein</fullName>
    </alternativeName>
</protein>
<dbReference type="GO" id="GO:0071973">
    <property type="term" value="P:bacterial-type flagellum-dependent cell motility"/>
    <property type="evidence" value="ECO:0007669"/>
    <property type="project" value="TreeGrafter"/>
</dbReference>
<evidence type="ECO:0000256" key="2">
    <source>
        <dbReference type="ARBA" id="ARBA00011255"/>
    </source>
</evidence>
<dbReference type="PANTHER" id="PTHR30288:SF0">
    <property type="entry name" value="FLAGELLAR HOOK-ASSOCIATED PROTEIN 2"/>
    <property type="match status" value="1"/>
</dbReference>
<sequence>MGVNGIYGLSSGMDVDSLVKQSMQAKQKQYDSMYKKEQAAEWTKDAYNQWYDKLSDFQNNTIYKYSLSSGMAPKMASSSNSSVVTATAGGGAANISHNVTINSMSSNAYLKSTTGIDRISGESGSIKLSDILGLSNIDLKAVTGETSASDKLTFTKDGVDYELTGSQMDETAISFTLRDGTISLDTNTDTEVRTNQTISFSYRDLAEGTLNDLANKISNSGTDISGNYDTVNDSFSIYNKKGGEGNFIDLTVDTIALPGDLPAGLNDSTANTQTLLNALKLGSYNVATDTLGTAMAGTDFSATPANPGDATGSMSASALSGTSGSVKIDGREYKTDSNQIMVDGVTYNLVSKGTGSTTVSVTTDTDTIVKNVNEFVDKYNELLKSLKSDVNTAPDKNYTALTDDEKKEMSDDQVKSWTEKAKKGLLYKDSPLSSLIDDMRSAVNQPISGIGGKYNSLANLGIGVSADWNNDKSGLLSVDEEKLRKALADDPDAVYKVFNNPAADDDSNTFGVVKRLNSALTDAIGKGDIATASGIRGQAGVTDSSNISDQSNWGNEIANWKKKMAAFQDEMDKYQDQLYKQFDAMETAISNQNSQYSYISSFLGGS</sequence>
<dbReference type="EMBL" id="JACHFH010000025">
    <property type="protein sequence ID" value="MBB5336832.1"/>
    <property type="molecule type" value="Genomic_DNA"/>
</dbReference>
<dbReference type="InterPro" id="IPR003481">
    <property type="entry name" value="FliD_N"/>
</dbReference>
<comment type="similarity">
    <text evidence="1 5">Belongs to the FliD family.</text>
</comment>
<evidence type="ECO:0000256" key="4">
    <source>
        <dbReference type="ARBA" id="ARBA00023143"/>
    </source>
</evidence>